<name>A0ABY3ZGM3_9RHOB</name>
<dbReference type="SMART" id="SM00862">
    <property type="entry name" value="Trans_reg_C"/>
    <property type="match status" value="1"/>
</dbReference>
<dbReference type="InterPro" id="IPR039420">
    <property type="entry name" value="WalR-like"/>
</dbReference>
<dbReference type="SUPFAM" id="SSF52172">
    <property type="entry name" value="CheY-like"/>
    <property type="match status" value="1"/>
</dbReference>
<dbReference type="Proteomes" id="UP000831019">
    <property type="component" value="Chromosome"/>
</dbReference>
<dbReference type="InterPro" id="IPR001867">
    <property type="entry name" value="OmpR/PhoB-type_DNA-bd"/>
</dbReference>
<evidence type="ECO:0000313" key="6">
    <source>
        <dbReference type="EMBL" id="UOA13789.1"/>
    </source>
</evidence>
<proteinExistence type="predicted"/>
<feature type="DNA-binding region" description="OmpR/PhoB-type" evidence="3">
    <location>
        <begin position="178"/>
        <end position="276"/>
    </location>
</feature>
<dbReference type="PANTHER" id="PTHR48111">
    <property type="entry name" value="REGULATOR OF RPOS"/>
    <property type="match status" value="1"/>
</dbReference>
<dbReference type="Gene3D" id="1.10.10.10">
    <property type="entry name" value="Winged helix-like DNA-binding domain superfamily/Winged helix DNA-binding domain"/>
    <property type="match status" value="1"/>
</dbReference>
<keyword evidence="7" id="KW-1185">Reference proteome</keyword>
<feature type="modified residue" description="4-aspartylphosphate" evidence="2">
    <location>
        <position position="104"/>
    </location>
</feature>
<reference evidence="7" key="1">
    <citation type="journal article" date="2022" name="Microorganisms">
        <title>Beyond the ABCs#Discovery of Three New Plasmid Types in Rhodobacterales (RepQ, RepY, RepW).</title>
        <authorList>
            <person name="Freese H.M."/>
            <person name="Ringel V."/>
            <person name="Overmann J."/>
            <person name="Petersen J."/>
        </authorList>
    </citation>
    <scope>NUCLEOTIDE SEQUENCE [LARGE SCALE GENOMIC DNA]</scope>
    <source>
        <strain evidence="7">DSM 109990</strain>
    </source>
</reference>
<evidence type="ECO:0000259" key="4">
    <source>
        <dbReference type="PROSITE" id="PS50110"/>
    </source>
</evidence>
<dbReference type="InterPro" id="IPR016032">
    <property type="entry name" value="Sig_transdc_resp-reg_C-effctor"/>
</dbReference>
<organism evidence="6 7">
    <name type="scientific">Sulfitobacter dubius</name>
    <dbReference type="NCBI Taxonomy" id="218673"/>
    <lineage>
        <taxon>Bacteria</taxon>
        <taxon>Pseudomonadati</taxon>
        <taxon>Pseudomonadota</taxon>
        <taxon>Alphaproteobacteria</taxon>
        <taxon>Rhodobacterales</taxon>
        <taxon>Roseobacteraceae</taxon>
        <taxon>Sulfitobacter</taxon>
    </lineage>
</organism>
<feature type="domain" description="OmpR/PhoB-type" evidence="5">
    <location>
        <begin position="178"/>
        <end position="276"/>
    </location>
</feature>
<accession>A0ABY3ZGM3</accession>
<dbReference type="Gene3D" id="3.40.50.2300">
    <property type="match status" value="1"/>
</dbReference>
<dbReference type="SUPFAM" id="SSF46894">
    <property type="entry name" value="C-terminal effector domain of the bipartite response regulators"/>
    <property type="match status" value="1"/>
</dbReference>
<dbReference type="InterPro" id="IPR011006">
    <property type="entry name" value="CheY-like_superfamily"/>
</dbReference>
<dbReference type="InterPro" id="IPR001789">
    <property type="entry name" value="Sig_transdc_resp-reg_receiver"/>
</dbReference>
<dbReference type="PANTHER" id="PTHR48111:SF41">
    <property type="entry name" value="TRANSCRIPTIONAL REGULATORY PROTEIN CUSR-RELATED"/>
    <property type="match status" value="1"/>
</dbReference>
<dbReference type="EMBL" id="CP085144">
    <property type="protein sequence ID" value="UOA13789.1"/>
    <property type="molecule type" value="Genomic_DNA"/>
</dbReference>
<dbReference type="SMART" id="SM00448">
    <property type="entry name" value="REC"/>
    <property type="match status" value="1"/>
</dbReference>
<evidence type="ECO:0000313" key="7">
    <source>
        <dbReference type="Proteomes" id="UP000831019"/>
    </source>
</evidence>
<dbReference type="Pfam" id="PF00486">
    <property type="entry name" value="Trans_reg_C"/>
    <property type="match status" value="1"/>
</dbReference>
<gene>
    <name evidence="6" type="primary">copR</name>
    <name evidence="6" type="ORF">DSM109990_00582</name>
</gene>
<dbReference type="PROSITE" id="PS50110">
    <property type="entry name" value="RESPONSE_REGULATORY"/>
    <property type="match status" value="1"/>
</dbReference>
<sequence>MLLAVHSVFLDPYLGAAFYSFVAGAIQICENAGGGMRGRQNCLTSWLNLDETAMKLLVVEDDTTTSTYIARGLREEGHAVDVVADGRDGLVQATTGQYDVLILDRMLPELDGLTLLKTLRGAGNATPVLLLTAMGAVEDRIDGLNAGADDYLVKPFAFGELSARVNALARRPQALEQETTLRAGDLTMDLISRRVTRAGQDIDLLPREFALLEHLLRRKGRVQTRTMLLEAVWDISFDPMTNVVETHISRLRAKVDRPFDSELIQTVRGAGYRIDA</sequence>
<feature type="domain" description="Response regulatory" evidence="4">
    <location>
        <begin position="55"/>
        <end position="169"/>
    </location>
</feature>
<dbReference type="Gene3D" id="6.10.250.690">
    <property type="match status" value="1"/>
</dbReference>
<keyword evidence="2" id="KW-0597">Phosphoprotein</keyword>
<evidence type="ECO:0000256" key="2">
    <source>
        <dbReference type="PROSITE-ProRule" id="PRU00169"/>
    </source>
</evidence>
<protein>
    <submittedName>
        <fullName evidence="6">Transcriptional activator protein CopR</fullName>
    </submittedName>
</protein>
<dbReference type="CDD" id="cd19935">
    <property type="entry name" value="REC_OmpR_CusR-like"/>
    <property type="match status" value="1"/>
</dbReference>
<evidence type="ECO:0000259" key="5">
    <source>
        <dbReference type="PROSITE" id="PS51755"/>
    </source>
</evidence>
<evidence type="ECO:0000256" key="3">
    <source>
        <dbReference type="PROSITE-ProRule" id="PRU01091"/>
    </source>
</evidence>
<dbReference type="InterPro" id="IPR036388">
    <property type="entry name" value="WH-like_DNA-bd_sf"/>
</dbReference>
<dbReference type="PROSITE" id="PS51755">
    <property type="entry name" value="OMPR_PHOB"/>
    <property type="match status" value="1"/>
</dbReference>
<evidence type="ECO:0000256" key="1">
    <source>
        <dbReference type="ARBA" id="ARBA00023125"/>
    </source>
</evidence>
<dbReference type="Pfam" id="PF00072">
    <property type="entry name" value="Response_reg"/>
    <property type="match status" value="1"/>
</dbReference>
<keyword evidence="1 3" id="KW-0238">DNA-binding</keyword>
<dbReference type="CDD" id="cd00383">
    <property type="entry name" value="trans_reg_C"/>
    <property type="match status" value="1"/>
</dbReference>